<keyword evidence="2" id="KW-1185">Reference proteome</keyword>
<dbReference type="EMBL" id="CACRZD030000006">
    <property type="protein sequence ID" value="CAA6660861.1"/>
    <property type="molecule type" value="Genomic_DNA"/>
</dbReference>
<gene>
    <name evidence="1" type="ORF">SI7747_06007264</name>
</gene>
<dbReference type="Gene3D" id="3.40.50.2000">
    <property type="entry name" value="Glycogen Phosphorylase B"/>
    <property type="match status" value="3"/>
</dbReference>
<sequence>MEGEGGRPRAVFMAFGTKGDVYPIAAIASALSCDRKDYDVILITHSAHKSLAGSLEARGVHFIPVSTPAVLSRNHGSSAEDSGELPFSMQKKAIRVGHRKECLSAVEGIFGDGPSLEGDFILINFFALEGWNLAELFQVCCVVAAPYVVPYSAPSSFERQFKDELPLLHRHLQESPLGKVCWSDVIHWMWPLFTEDWGSWRSDSLNLSPIPFTDPVTCLPSWSSLEQSPLLLYGFSKEVVECPGYWPPNVHACGFWFLPMDWQFSCAQCRERMLHRSAYLTMTEELCSSHVDLEHFMKTSGHSCRPIFVGLSSIGSMGYIVNPRAFLLVLKAVTERTGQRFILFSSGYETLDAAIRLMADELPNPVQTPQSDCAGDFALLHENRLFCFSGNVPYSWLFPKCAAVIHHGAGEKLGLRSFTERPLPLRKNGSTAAAVAAGVPQGTPFRWCALLCWISFYWAERMHWLGLAPEPLQKGSLVPEDDDAATIERGACAVMRAIESALSPDVRSHAAEMAERVSMEDGIAAALKILEQQVLRPRGGDG</sequence>
<dbReference type="Proteomes" id="UP001189122">
    <property type="component" value="Unassembled WGS sequence"/>
</dbReference>
<protein>
    <submittedName>
        <fullName evidence="1">Uncharacterized protein</fullName>
    </submittedName>
</protein>
<evidence type="ECO:0000313" key="2">
    <source>
        <dbReference type="Proteomes" id="UP001189122"/>
    </source>
</evidence>
<dbReference type="AlphaFoldDB" id="A0A7I8ISR8"/>
<organism evidence="1">
    <name type="scientific">Spirodela intermedia</name>
    <name type="common">Intermediate duckweed</name>
    <dbReference type="NCBI Taxonomy" id="51605"/>
    <lineage>
        <taxon>Eukaryota</taxon>
        <taxon>Viridiplantae</taxon>
        <taxon>Streptophyta</taxon>
        <taxon>Embryophyta</taxon>
        <taxon>Tracheophyta</taxon>
        <taxon>Spermatophyta</taxon>
        <taxon>Magnoliopsida</taxon>
        <taxon>Liliopsida</taxon>
        <taxon>Araceae</taxon>
        <taxon>Lemnoideae</taxon>
        <taxon>Spirodela</taxon>
    </lineage>
</organism>
<dbReference type="EMBL" id="LR743593">
    <property type="protein sequence ID" value="CAA2621150.1"/>
    <property type="molecule type" value="Genomic_DNA"/>
</dbReference>
<dbReference type="PANTHER" id="PTHR48050">
    <property type="entry name" value="STEROL 3-BETA-GLUCOSYLTRANSFERASE"/>
    <property type="match status" value="1"/>
</dbReference>
<evidence type="ECO:0000313" key="1">
    <source>
        <dbReference type="EMBL" id="CAA2621150.1"/>
    </source>
</evidence>
<reference evidence="1 2" key="1">
    <citation type="submission" date="2019-12" db="EMBL/GenBank/DDBJ databases">
        <authorList>
            <person name="Scholz U."/>
            <person name="Mascher M."/>
            <person name="Fiebig A."/>
        </authorList>
    </citation>
    <scope>NUCLEOTIDE SEQUENCE</scope>
</reference>
<dbReference type="PANTHER" id="PTHR48050:SF11">
    <property type="entry name" value="GLYCOSYLTRANSFERASE"/>
    <property type="match status" value="1"/>
</dbReference>
<name>A0A7I8ISR8_SPIIN</name>
<dbReference type="PROSITE" id="PS51257">
    <property type="entry name" value="PROKAR_LIPOPROTEIN"/>
    <property type="match status" value="1"/>
</dbReference>
<proteinExistence type="predicted"/>
<dbReference type="InterPro" id="IPR050426">
    <property type="entry name" value="Glycosyltransferase_28"/>
</dbReference>
<dbReference type="SUPFAM" id="SSF53756">
    <property type="entry name" value="UDP-Glycosyltransferase/glycogen phosphorylase"/>
    <property type="match status" value="1"/>
</dbReference>
<accession>A0A7I8ISR8</accession>